<name>A0A1L7V7Q0_FUSPR</name>
<evidence type="ECO:0000313" key="2">
    <source>
        <dbReference type="EMBL" id="CZR35556.1"/>
    </source>
</evidence>
<feature type="region of interest" description="Disordered" evidence="1">
    <location>
        <begin position="49"/>
        <end position="80"/>
    </location>
</feature>
<dbReference type="AlphaFoldDB" id="A0A1L7V7Q0"/>
<gene>
    <name evidence="2" type="ORF">FPRO_00321</name>
</gene>
<evidence type="ECO:0000256" key="1">
    <source>
        <dbReference type="SAM" id="MobiDB-lite"/>
    </source>
</evidence>
<protein>
    <submittedName>
        <fullName evidence="2">Uncharacterized protein</fullName>
    </submittedName>
</protein>
<keyword evidence="3" id="KW-1185">Reference proteome</keyword>
<comment type="caution">
    <text evidence="2">The sequence shown here is derived from an EMBL/GenBank/DDBJ whole genome shotgun (WGS) entry which is preliminary data.</text>
</comment>
<feature type="region of interest" description="Disordered" evidence="1">
    <location>
        <begin position="1"/>
        <end position="31"/>
    </location>
</feature>
<dbReference type="Proteomes" id="UP000183971">
    <property type="component" value="Unassembled WGS sequence"/>
</dbReference>
<dbReference type="EMBL" id="FJOF01000001">
    <property type="protein sequence ID" value="CZR35556.1"/>
    <property type="molecule type" value="Genomic_DNA"/>
</dbReference>
<dbReference type="RefSeq" id="XP_031076149.1">
    <property type="nucleotide sequence ID" value="XM_031225521.1"/>
</dbReference>
<organism evidence="2 3">
    <name type="scientific">Fusarium proliferatum (strain ET1)</name>
    <name type="common">Orchid endophyte fungus</name>
    <dbReference type="NCBI Taxonomy" id="1227346"/>
    <lineage>
        <taxon>Eukaryota</taxon>
        <taxon>Fungi</taxon>
        <taxon>Dikarya</taxon>
        <taxon>Ascomycota</taxon>
        <taxon>Pezizomycotina</taxon>
        <taxon>Sordariomycetes</taxon>
        <taxon>Hypocreomycetidae</taxon>
        <taxon>Hypocreales</taxon>
        <taxon>Nectriaceae</taxon>
        <taxon>Fusarium</taxon>
        <taxon>Fusarium fujikuroi species complex</taxon>
    </lineage>
</organism>
<sequence>MAQVEHTNLRETSAWHPEKRPRELEDSETYQPHPLLCLETYYTSAVAKGGGADDDFEEGVDARDNQSLTKTSPGEALPNTEWDLRCMRPDHGRNTMLPQPALTIQVHSLLVRIWYSRRFGLSETRQHGIDNTVSTTRYRQHGIDNTVSTTKDVQSHLRMFGIDGLGAKYGWLRERHELSVTVTKVVKERLEKPTAEVNGLDSSKIFLSALNNDLSIRNAALSEKSKQLQYGCLGTPYYETNHGLETAGTCDQLEDEKRGFEQMANDNSATAKSLLSVLLQSDPTPNALNVTLAENHDEQSPAELLGL</sequence>
<dbReference type="VEuPathDB" id="FungiDB:FPRO_00321"/>
<accession>A0A1L7V7Q0</accession>
<proteinExistence type="predicted"/>
<dbReference type="GeneID" id="42045211"/>
<evidence type="ECO:0000313" key="3">
    <source>
        <dbReference type="Proteomes" id="UP000183971"/>
    </source>
</evidence>
<reference evidence="3" key="1">
    <citation type="journal article" date="2016" name="Genome Biol. Evol.">
        <title>Comparative 'omics' of the Fusarium fujikuroi species complex highlights differences in genetic potential and metabolite synthesis.</title>
        <authorList>
            <person name="Niehaus E.-M."/>
            <person name="Muensterkoetter M."/>
            <person name="Proctor R.H."/>
            <person name="Brown D.W."/>
            <person name="Sharon A."/>
            <person name="Idan Y."/>
            <person name="Oren-Young L."/>
            <person name="Sieber C.M."/>
            <person name="Novak O."/>
            <person name="Pencik A."/>
            <person name="Tarkowska D."/>
            <person name="Hromadova K."/>
            <person name="Freeman S."/>
            <person name="Maymon M."/>
            <person name="Elazar M."/>
            <person name="Youssef S.A."/>
            <person name="El-Shabrawy E.S.M."/>
            <person name="Shalaby A.B.A."/>
            <person name="Houterman P."/>
            <person name="Brock N.L."/>
            <person name="Burkhardt I."/>
            <person name="Tsavkelova E.A."/>
            <person name="Dickschat J.S."/>
            <person name="Galuszka P."/>
            <person name="Gueldener U."/>
            <person name="Tudzynski B."/>
        </authorList>
    </citation>
    <scope>NUCLEOTIDE SEQUENCE [LARGE SCALE GENOMIC DNA]</scope>
    <source>
        <strain evidence="3">ET1</strain>
    </source>
</reference>